<gene>
    <name evidence="1" type="ORF">S12H4_15174</name>
</gene>
<accession>X1T4G4</accession>
<evidence type="ECO:0000313" key="1">
    <source>
        <dbReference type="EMBL" id="GAI86291.1"/>
    </source>
</evidence>
<protein>
    <submittedName>
        <fullName evidence="1">Uncharacterized protein</fullName>
    </submittedName>
</protein>
<dbReference type="EMBL" id="BARW01007273">
    <property type="protein sequence ID" value="GAI86291.1"/>
    <property type="molecule type" value="Genomic_DNA"/>
</dbReference>
<comment type="caution">
    <text evidence="1">The sequence shown here is derived from an EMBL/GenBank/DDBJ whole genome shotgun (WGS) entry which is preliminary data.</text>
</comment>
<dbReference type="AlphaFoldDB" id="X1T4G4"/>
<name>X1T4G4_9ZZZZ</name>
<sequence length="99" mass="11412">ESRHLIIHTLKDYELGKKIVRKGITKGITPDKDGKYNVLTSFSLKTMMELKVLDAAILTKVPKVLTRNYTKGEVLPTGRVQPFCLQFVYDEYDFQVHKI</sequence>
<feature type="non-terminal residue" evidence="1">
    <location>
        <position position="1"/>
    </location>
</feature>
<organism evidence="1">
    <name type="scientific">marine sediment metagenome</name>
    <dbReference type="NCBI Taxonomy" id="412755"/>
    <lineage>
        <taxon>unclassified sequences</taxon>
        <taxon>metagenomes</taxon>
        <taxon>ecological metagenomes</taxon>
    </lineage>
</organism>
<proteinExistence type="predicted"/>
<reference evidence="1" key="1">
    <citation type="journal article" date="2014" name="Front. Microbiol.">
        <title>High frequency of phylogenetically diverse reductive dehalogenase-homologous genes in deep subseafloor sedimentary metagenomes.</title>
        <authorList>
            <person name="Kawai M."/>
            <person name="Futagami T."/>
            <person name="Toyoda A."/>
            <person name="Takaki Y."/>
            <person name="Nishi S."/>
            <person name="Hori S."/>
            <person name="Arai W."/>
            <person name="Tsubouchi T."/>
            <person name="Morono Y."/>
            <person name="Uchiyama I."/>
            <person name="Ito T."/>
            <person name="Fujiyama A."/>
            <person name="Inagaki F."/>
            <person name="Takami H."/>
        </authorList>
    </citation>
    <scope>NUCLEOTIDE SEQUENCE</scope>
    <source>
        <strain evidence="1">Expedition CK06-06</strain>
    </source>
</reference>